<evidence type="ECO:0000256" key="3">
    <source>
        <dbReference type="ARBA" id="ARBA00022475"/>
    </source>
</evidence>
<dbReference type="InterPro" id="IPR050445">
    <property type="entry name" value="Bact_polysacc_biosynth/exp"/>
</dbReference>
<evidence type="ECO:0000259" key="9">
    <source>
        <dbReference type="Pfam" id="PF02706"/>
    </source>
</evidence>
<organism evidence="10 11">
    <name type="scientific">Kocuria carniphila</name>
    <dbReference type="NCBI Taxonomy" id="262208"/>
    <lineage>
        <taxon>Bacteria</taxon>
        <taxon>Bacillati</taxon>
        <taxon>Actinomycetota</taxon>
        <taxon>Actinomycetes</taxon>
        <taxon>Micrococcales</taxon>
        <taxon>Micrococcaceae</taxon>
        <taxon>Kocuria</taxon>
    </lineage>
</organism>
<dbReference type="EMBL" id="JAYWLU010000006">
    <property type="protein sequence ID" value="MEX3594453.1"/>
    <property type="molecule type" value="Genomic_DNA"/>
</dbReference>
<evidence type="ECO:0000256" key="1">
    <source>
        <dbReference type="ARBA" id="ARBA00004651"/>
    </source>
</evidence>
<proteinExistence type="inferred from homology"/>
<keyword evidence="4 8" id="KW-0812">Transmembrane</keyword>
<name>A0ABV3V171_9MICC</name>
<feature type="transmembrane region" description="Helical" evidence="8">
    <location>
        <begin position="227"/>
        <end position="248"/>
    </location>
</feature>
<evidence type="ECO:0000256" key="8">
    <source>
        <dbReference type="SAM" id="Phobius"/>
    </source>
</evidence>
<evidence type="ECO:0000256" key="7">
    <source>
        <dbReference type="SAM" id="MobiDB-lite"/>
    </source>
</evidence>
<comment type="similarity">
    <text evidence="2">Belongs to the CpsC/CapA family.</text>
</comment>
<dbReference type="Pfam" id="PF02706">
    <property type="entry name" value="Wzz"/>
    <property type="match status" value="1"/>
</dbReference>
<reference evidence="10 11" key="1">
    <citation type="journal article" date="2024" name="Fungal Genet. Biol.">
        <title>The porcine skin microbiome exhibits broad fungal antagonism.</title>
        <authorList>
            <person name="De La Cruz K.F."/>
            <person name="Townsend E.C."/>
            <person name="Alex Cheong J.Z."/>
            <person name="Salamzade R."/>
            <person name="Liu A."/>
            <person name="Sandstrom S."/>
            <person name="Davila E."/>
            <person name="Huang L."/>
            <person name="Xu K.H."/>
            <person name="Wu S.Y."/>
            <person name="Meudt J.J."/>
            <person name="Shanmuganayagam D."/>
            <person name="Gibson A.L.F."/>
            <person name="Kalan L.R."/>
        </authorList>
    </citation>
    <scope>NUCLEOTIDE SEQUENCE [LARGE SCALE GENOMIC DNA]</scope>
    <source>
        <strain evidence="10 11">LK2625</strain>
    </source>
</reference>
<feature type="compositionally biased region" description="Basic residues" evidence="7">
    <location>
        <begin position="7"/>
        <end position="16"/>
    </location>
</feature>
<gene>
    <name evidence="10" type="ORF">VVR66_06990</name>
</gene>
<comment type="caution">
    <text evidence="10">The sequence shown here is derived from an EMBL/GenBank/DDBJ whole genome shotgun (WGS) entry which is preliminary data.</text>
</comment>
<evidence type="ECO:0000313" key="10">
    <source>
        <dbReference type="EMBL" id="MEX3594453.1"/>
    </source>
</evidence>
<feature type="transmembrane region" description="Helical" evidence="8">
    <location>
        <begin position="37"/>
        <end position="58"/>
    </location>
</feature>
<feature type="region of interest" description="Disordered" evidence="7">
    <location>
        <begin position="1"/>
        <end position="20"/>
    </location>
</feature>
<evidence type="ECO:0000256" key="4">
    <source>
        <dbReference type="ARBA" id="ARBA00022692"/>
    </source>
</evidence>
<keyword evidence="3" id="KW-1003">Cell membrane</keyword>
<feature type="domain" description="Polysaccharide chain length determinant N-terminal" evidence="9">
    <location>
        <begin position="25"/>
        <end position="109"/>
    </location>
</feature>
<dbReference type="PANTHER" id="PTHR32309:SF31">
    <property type="entry name" value="CAPSULAR EXOPOLYSACCHARIDE FAMILY"/>
    <property type="match status" value="1"/>
</dbReference>
<sequence>MGSSTKSHFKRRRKRTGSHETAPLEISQLVARVLRRWPTVLLTALIILALVVLASLLAPRSYTATASVAVSPIVTASNVGGASANDVDMPTEIATATSRVVAERAAQDLVDAEDQDLVSDLLENTEVGSPSQSSVLRINVTANSADTASERANALADAYLADRQETAESRAGEAADSLQESLGDMSSDDSSRQSVEETLVELRSASPWPGRIISAALPPAASTGPGLSAAILAGALGGLMLGLVAALIRDRIAPRVGYADRLEDRVGIATVNATNEPAHVAVSDAVSALDDRFGLASKGRLAVTSLNGTTSEAMVDEFNHQLTTWTVTATPMAQSRSDVRQTLQSYDAVAVLVDPRDGLDETAQLLATLDRGSASILPVVWDRTGEDRS</sequence>
<evidence type="ECO:0000256" key="5">
    <source>
        <dbReference type="ARBA" id="ARBA00022989"/>
    </source>
</evidence>
<keyword evidence="5 8" id="KW-1133">Transmembrane helix</keyword>
<dbReference type="Proteomes" id="UP001558481">
    <property type="component" value="Unassembled WGS sequence"/>
</dbReference>
<evidence type="ECO:0000313" key="11">
    <source>
        <dbReference type="Proteomes" id="UP001558481"/>
    </source>
</evidence>
<accession>A0ABV3V171</accession>
<evidence type="ECO:0000256" key="6">
    <source>
        <dbReference type="ARBA" id="ARBA00023136"/>
    </source>
</evidence>
<feature type="region of interest" description="Disordered" evidence="7">
    <location>
        <begin position="165"/>
        <end position="198"/>
    </location>
</feature>
<protein>
    <submittedName>
        <fullName evidence="10">Wzz/FepE/Etk N-terminal domain-containing protein</fullName>
    </submittedName>
</protein>
<comment type="subcellular location">
    <subcellularLocation>
        <location evidence="1">Cell membrane</location>
        <topology evidence="1">Multi-pass membrane protein</topology>
    </subcellularLocation>
</comment>
<keyword evidence="6 8" id="KW-0472">Membrane</keyword>
<dbReference type="InterPro" id="IPR003856">
    <property type="entry name" value="LPS_length_determ_N"/>
</dbReference>
<evidence type="ECO:0000256" key="2">
    <source>
        <dbReference type="ARBA" id="ARBA00006683"/>
    </source>
</evidence>
<dbReference type="PANTHER" id="PTHR32309">
    <property type="entry name" value="TYROSINE-PROTEIN KINASE"/>
    <property type="match status" value="1"/>
</dbReference>
<dbReference type="RefSeq" id="WP_368629237.1">
    <property type="nucleotide sequence ID" value="NZ_JAYWLU010000006.1"/>
</dbReference>
<keyword evidence="11" id="KW-1185">Reference proteome</keyword>